<sequence length="85" mass="9323">MLAGDFSLQFPVELIEEDFGYGLDVAGSNDVAPTIAAARGVFRTSIANGWWREHDRPGVSIHEIEFVTLDQEDGHAVPEDFDGFA</sequence>
<proteinExistence type="predicted"/>
<organism evidence="1 2">
    <name type="scientific">Bradyrhizobium elkanii</name>
    <dbReference type="NCBI Taxonomy" id="29448"/>
    <lineage>
        <taxon>Bacteria</taxon>
        <taxon>Pseudomonadati</taxon>
        <taxon>Pseudomonadota</taxon>
        <taxon>Alphaproteobacteria</taxon>
        <taxon>Hyphomicrobiales</taxon>
        <taxon>Nitrobacteraceae</taxon>
        <taxon>Bradyrhizobium</taxon>
    </lineage>
</organism>
<evidence type="ECO:0000313" key="2">
    <source>
        <dbReference type="Proteomes" id="UP000305095"/>
    </source>
</evidence>
<dbReference type="EMBL" id="SZZP01000009">
    <property type="protein sequence ID" value="TKV80402.1"/>
    <property type="molecule type" value="Genomic_DNA"/>
</dbReference>
<dbReference type="Proteomes" id="UP000305095">
    <property type="component" value="Unassembled WGS sequence"/>
</dbReference>
<comment type="caution">
    <text evidence="1">The sequence shown here is derived from an EMBL/GenBank/DDBJ whole genome shotgun (WGS) entry which is preliminary data.</text>
</comment>
<gene>
    <name evidence="1" type="ORF">FDV58_16660</name>
</gene>
<dbReference type="RefSeq" id="WP_137479183.1">
    <property type="nucleotide sequence ID" value="NZ_SZZP01000009.1"/>
</dbReference>
<dbReference type="AlphaFoldDB" id="A0A4U6S2X5"/>
<name>A0A4U6S2X5_BRAEL</name>
<protein>
    <submittedName>
        <fullName evidence="1">Uncharacterized protein</fullName>
    </submittedName>
</protein>
<reference evidence="1 2" key="1">
    <citation type="submission" date="2019-05" db="EMBL/GenBank/DDBJ databases">
        <title>Draft Genome of Bradyrhizobium elkanii strain SEMIA 938, Used in Commercial Inoculants for Lupinus spp. in Brazil.</title>
        <authorList>
            <person name="Hungria M."/>
            <person name="Delamuta J.R.M."/>
            <person name="Ribeiro R.A."/>
            <person name="Nogueira M.A."/>
        </authorList>
    </citation>
    <scope>NUCLEOTIDE SEQUENCE [LARGE SCALE GENOMIC DNA]</scope>
    <source>
        <strain evidence="1 2">Semia 938</strain>
    </source>
</reference>
<accession>A0A4U6S2X5</accession>
<evidence type="ECO:0000313" key="1">
    <source>
        <dbReference type="EMBL" id="TKV80402.1"/>
    </source>
</evidence>